<keyword evidence="2" id="KW-0813">Transport</keyword>
<proteinExistence type="predicted"/>
<dbReference type="InterPro" id="IPR036300">
    <property type="entry name" value="MIR_dom_sf"/>
</dbReference>
<evidence type="ECO:0000256" key="11">
    <source>
        <dbReference type="SAM" id="Phobius"/>
    </source>
</evidence>
<keyword evidence="7" id="KW-1071">Ligand-gated ion channel</keyword>
<evidence type="ECO:0000256" key="7">
    <source>
        <dbReference type="ARBA" id="ARBA00023286"/>
    </source>
</evidence>
<keyword evidence="9" id="KW-0175">Coiled coil</keyword>
<dbReference type="EMBL" id="QUSY01000032">
    <property type="protein sequence ID" value="RHY34363.1"/>
    <property type="molecule type" value="Genomic_DNA"/>
</dbReference>
<keyword evidence="3 11" id="KW-0812">Transmembrane</keyword>
<dbReference type="GO" id="GO:0005262">
    <property type="term" value="F:calcium channel activity"/>
    <property type="evidence" value="ECO:0007669"/>
    <property type="project" value="InterPro"/>
</dbReference>
<sequence>MSYDATNRFLEAKTHPNAHSTESTAFSDEYSDLKFKSESELRLNINIYQKLHGTKVKYGQVVLSSADKVHKTSLYVSNRKSQDVNAALVVGSTSFSSQWRFLPYDQSSKDVSTVQKYQQDFGKGLKAGHCIRLFHLEMSSSSVGLNSAVQLLHLTSGHYIHASQEQQIEVSDDVDDRGSLACRVNALTDAQDQDAFKIIPVSQAEMENTLLLASYRRVFDKFLMFFGSTDNGATSPMDETILLAQVRRAMDGLKNFTVSETQGFDHITALRQSLLRQHRFVALLTDMLRAPFVPFGGPYSLEYVSSFYIDTKQDDEIFDLGGITMTLDSPSQLPTSPANASCGDVADIPSKFRLSVASMRTLNRVICEINVLLFRIFYSSRTSDAASCRRALPVLVQFLGHKFHASVPLSYLIQEKFYLSESFASFSSLIRNFLNLIKTQGKSARYVQFLVVLCTADGHAIPKIQEKICELLFNPLHGFTDAVLLETRPLSGSSGFEICIPSTANDGVEWMPLAEFYEEYYELEHHSTLAPYFYGLLQLYGALCMDRNYMCINSLKEKFPRGCLVAAIQDSKLSRSIRAVLLNLLLVLHVDCEPLKSVPSPNYTRIWRDVVTAKATTIPMAQEAWYTTQDWMFFDNLKAILVGQLNKMDGYIVIAEFPQNTMLLAIVRTCKKLVEFGLFRTFDELSQLVQCLVRLLDCRTDTWNNTALKSLRQSDASAFSSGSSMAVSPVLPRSSESTRFDLNAQNDIIQHTQGNMLDEGIHLKILKWSTSSSVRNANAFATKSQFKMSKWNQVVMDIKDEVCAILLHIDSFRLDHQISSVLLALARSPDHPESICNKSACDVDFARSAFGSVNGSDQVGKAQDTSEQLAVVSRAISQTISGDRTYALSALARRSLDTILLQALMYEHPPLVSKALELLLQQFNQHDQVIKALNNVLLIVDEETVQNYDKLKSDIDQLRQLAETTEVWMDLTSKCDYEVAEHVCQLLKKLTGVLNVSPTAADTTASTEKGGRQNAIIDNFSSTSRESLHMHHSRRGSQVETKRLLRNLDAMQTVVNMLRDGSHYFKIQYPSVLNQSADTVSSPQARHQSLHHSPLQQQSIKRVFSQSMLFLQAMCYENVMSQSFLAENIACLIDFVEELQEAQDLIVEIYSNYIPLCKSVPVKLISKFTALLLAEIQASAPSQLRYAAFLRTIVVCHGESIVENQTLVLSQVVKSPIVLAFLHSCTSQVLQSLDVLVSGKVIDTIVAPFVHHTELAGLFSACARGKDMRLKAMCAGVLPFDQLLHLLETFSSTALHSITFDWFQEFQAGIVDALKDIHLSCDAFNQHPLDEGIQLRLLIALSKLIVQCTCQHVHVLATHDNECRNPPQPHVIFDGGKVFVDVTMTSYSAYYAREKATHGLGMLFTLVIPSLHLIFVHHNVVVHNDQLWKSIYSSLFALLATSIALPVVNALPVDEQDSLLDVLRVLDKLQPIEACGLEMLFYDVSSRTKRPFLGDRIADFNAGVAPIDSIQMLYDAFSSVHEQSSGTQATPLPMARSSTTHNRLSLINGYDIHPVAPQAVKKKGSSVNGQAACWWPAIVLNSAKRYLFLKNDRGQEMAQPPHRQKQMEMFVVKVDHEAAMLDRYFQLVQNDPCTQAIIQNELHHMIMQILSVESALKHESETMTDVPKTTTTLDEIILRLVEHFKATEVVRQNQDDDVEAYSMKRHRVWMDNVKVFNTSDPNLNIVQVFRFLQLLCEGHFLKIQRYFIAQPMLHTQINLVEATTSFLLEVHGSISSPNLNMIKQLFDTVTEFCQGPCIEAQECIANYKFISAVNELMALLPPSGNVDALGRLRLLKGSIVISLLSLIEGRTDTIIHDRLVTELNFDTLKDNLVRVYKYFVSQYKVCLTDAYLTMGFNLHILMQHLKEHQPQLALTLQPKHVNVGRQQQSEACNPFSLTWLKQLATKAPETSKTIPWYRSPSCRRRYSQAYNFFQDKCGRVEIIWRRDDLTHQLVQIYFPVHPICCCLTERSKHRLHATINTTGSNKLADFFSRMPTLLHEMEYHSQLLQRHLITRLAVHTTSMQKLSFALALVLNGIVLATFRARDNESDPVLDIRTVFPGHSDDAADELHAALRILGTCQVIVCSILFVLYCVHTAPVLVMERWYQRRVKLKDRAVNDPTQINRFECDSNDKESLQDVEDLLRSLGDRDATQPTHSFGTNAVATAWIVLGDSYLIYVGLLVGFSILGTIMSPLFFSFHLLDVVNRSQAIFHPGKALLLILALYVLIVYIFAVVGFYYFRSDYTPETKTEPTAPLRCTTLFLCFLTSLDEGFKNNGGLGGYLAPRERGTDPLAYPRLMYVCHGWLPLFSWHVLRSFDQLYHAILIIVLINISFGLIVDTFATIRTSHKEKVDELHDRCFICSIDGYTFDRLTRRGFDYHTHMEHNMWHYLCLFVHINKKDYTEYNGMELYLAMRMAKADVSFFPNHRAMALERVHDVWSDDAAEPTAHPAQRQDATSRPDANQPPGNASLFAPPHHTVEKQLGQLLDAQHAIRDKQNEMETVQRQLLVAHDNVMKALARWPTDAAHTRPSKPIQFFSQDE</sequence>
<comment type="subcellular location">
    <subcellularLocation>
        <location evidence="1">Endomembrane system</location>
        <topology evidence="1">Multi-pass membrane protein</topology>
    </subcellularLocation>
</comment>
<feature type="domain" description="RIH" evidence="12">
    <location>
        <begin position="1042"/>
        <end position="1216"/>
    </location>
</feature>
<dbReference type="SUPFAM" id="SSF100909">
    <property type="entry name" value="IP3 receptor type 1 binding core, domain 2"/>
    <property type="match status" value="1"/>
</dbReference>
<dbReference type="Gene3D" id="2.80.10.50">
    <property type="match status" value="1"/>
</dbReference>
<feature type="transmembrane region" description="Helical" evidence="11">
    <location>
        <begin position="2214"/>
        <end position="2236"/>
    </location>
</feature>
<evidence type="ECO:0000256" key="8">
    <source>
        <dbReference type="ARBA" id="ARBA00023303"/>
    </source>
</evidence>
<dbReference type="SUPFAM" id="SSF82109">
    <property type="entry name" value="MIR domain"/>
    <property type="match status" value="1"/>
</dbReference>
<evidence type="ECO:0000256" key="1">
    <source>
        <dbReference type="ARBA" id="ARBA00004127"/>
    </source>
</evidence>
<evidence type="ECO:0000256" key="6">
    <source>
        <dbReference type="ARBA" id="ARBA00023136"/>
    </source>
</evidence>
<dbReference type="Proteomes" id="UP000285060">
    <property type="component" value="Unassembled WGS sequence"/>
</dbReference>
<feature type="compositionally biased region" description="Polar residues" evidence="10">
    <location>
        <begin position="2493"/>
        <end position="2506"/>
    </location>
</feature>
<keyword evidence="8" id="KW-0407">Ion channel</keyword>
<reference evidence="14 15" key="1">
    <citation type="submission" date="2018-08" db="EMBL/GenBank/DDBJ databases">
        <title>Aphanomyces genome sequencing and annotation.</title>
        <authorList>
            <person name="Minardi D."/>
            <person name="Oidtmann B."/>
            <person name="Van Der Giezen M."/>
            <person name="Studholme D.J."/>
        </authorList>
    </citation>
    <scope>NUCLEOTIDE SEQUENCE [LARGE SCALE GENOMIC DNA]</scope>
    <source>
        <strain evidence="14 15">NJM0002</strain>
    </source>
</reference>
<dbReference type="PANTHER" id="PTHR13715:SF99">
    <property type="entry name" value="INOSITOL 1,4,5-TRISPHOSPHATE RECEPTOR-LIKE PROTEIN A"/>
    <property type="match status" value="1"/>
</dbReference>
<evidence type="ECO:0000256" key="2">
    <source>
        <dbReference type="ARBA" id="ARBA00022448"/>
    </source>
</evidence>
<dbReference type="InterPro" id="IPR015925">
    <property type="entry name" value="Ryanodine_IP3_receptor"/>
</dbReference>
<evidence type="ECO:0008006" key="16">
    <source>
        <dbReference type="Google" id="ProtNLM"/>
    </source>
</evidence>
<dbReference type="Pfam" id="PF08454">
    <property type="entry name" value="RIH_assoc"/>
    <property type="match status" value="1"/>
</dbReference>
<feature type="domain" description="RIH" evidence="12">
    <location>
        <begin position="430"/>
        <end position="480"/>
    </location>
</feature>
<comment type="caution">
    <text evidence="14">The sequence shown here is derived from an EMBL/GenBank/DDBJ whole genome shotgun (WGS) entry which is preliminary data.</text>
</comment>
<organism evidence="14 15">
    <name type="scientific">Aphanomyces invadans</name>
    <dbReference type="NCBI Taxonomy" id="157072"/>
    <lineage>
        <taxon>Eukaryota</taxon>
        <taxon>Sar</taxon>
        <taxon>Stramenopiles</taxon>
        <taxon>Oomycota</taxon>
        <taxon>Saprolegniomycetes</taxon>
        <taxon>Saprolegniales</taxon>
        <taxon>Verrucalvaceae</taxon>
        <taxon>Aphanomyces</taxon>
    </lineage>
</organism>
<evidence type="ECO:0000259" key="12">
    <source>
        <dbReference type="Pfam" id="PF01365"/>
    </source>
</evidence>
<evidence type="ECO:0000313" key="15">
    <source>
        <dbReference type="Proteomes" id="UP000285060"/>
    </source>
</evidence>
<feature type="region of interest" description="Disordered" evidence="10">
    <location>
        <begin position="2481"/>
        <end position="2513"/>
    </location>
</feature>
<evidence type="ECO:0000256" key="10">
    <source>
        <dbReference type="SAM" id="MobiDB-lite"/>
    </source>
</evidence>
<protein>
    <recommendedName>
        <fullName evidence="16">MIR domain-containing protein</fullName>
    </recommendedName>
</protein>
<feature type="coiled-coil region" evidence="9">
    <location>
        <begin position="2525"/>
        <end position="2552"/>
    </location>
</feature>
<dbReference type="Pfam" id="PF01365">
    <property type="entry name" value="RYDR_ITPR"/>
    <property type="match status" value="2"/>
</dbReference>
<feature type="transmembrane region" description="Helical" evidence="11">
    <location>
        <begin position="2359"/>
        <end position="2381"/>
    </location>
</feature>
<dbReference type="InterPro" id="IPR000699">
    <property type="entry name" value="RIH_dom"/>
</dbReference>
<evidence type="ECO:0000313" key="14">
    <source>
        <dbReference type="EMBL" id="RHY34363.1"/>
    </source>
</evidence>
<dbReference type="VEuPathDB" id="FungiDB:H310_14148"/>
<dbReference type="PANTHER" id="PTHR13715">
    <property type="entry name" value="RYANODINE RECEPTOR AND IP3 RECEPTOR"/>
    <property type="match status" value="1"/>
</dbReference>
<name>A0A418B863_9STRA</name>
<keyword evidence="6 11" id="KW-0472">Membrane</keyword>
<dbReference type="GO" id="GO:0012505">
    <property type="term" value="C:endomembrane system"/>
    <property type="evidence" value="ECO:0007669"/>
    <property type="project" value="UniProtKB-SubCell"/>
</dbReference>
<feature type="transmembrane region" description="Helical" evidence="11">
    <location>
        <begin position="2256"/>
        <end position="2279"/>
    </location>
</feature>
<evidence type="ECO:0000256" key="4">
    <source>
        <dbReference type="ARBA" id="ARBA00022989"/>
    </source>
</evidence>
<keyword evidence="5" id="KW-0406">Ion transport</keyword>
<evidence type="ECO:0000256" key="3">
    <source>
        <dbReference type="ARBA" id="ARBA00022692"/>
    </source>
</evidence>
<dbReference type="GO" id="GO:0016020">
    <property type="term" value="C:membrane"/>
    <property type="evidence" value="ECO:0007669"/>
    <property type="project" value="InterPro"/>
</dbReference>
<dbReference type="InterPro" id="IPR035910">
    <property type="entry name" value="RyR/IP3R_RIH_dom_sf"/>
</dbReference>
<evidence type="ECO:0000256" key="9">
    <source>
        <dbReference type="SAM" id="Coils"/>
    </source>
</evidence>
<feature type="transmembrane region" description="Helical" evidence="11">
    <location>
        <begin position="2121"/>
        <end position="2141"/>
    </location>
</feature>
<keyword evidence="4 11" id="KW-1133">Transmembrane helix</keyword>
<evidence type="ECO:0000259" key="13">
    <source>
        <dbReference type="Pfam" id="PF08454"/>
    </source>
</evidence>
<dbReference type="VEuPathDB" id="FungiDB:H310_13238"/>
<evidence type="ECO:0000256" key="5">
    <source>
        <dbReference type="ARBA" id="ARBA00023065"/>
    </source>
</evidence>
<feature type="domain" description="RyR/IP3R Homology associated" evidence="13">
    <location>
        <begin position="1725"/>
        <end position="1817"/>
    </location>
</feature>
<accession>A0A418B863</accession>
<dbReference type="InterPro" id="IPR013662">
    <property type="entry name" value="RIH_assoc-dom"/>
</dbReference>
<keyword evidence="15" id="KW-1185">Reference proteome</keyword>
<gene>
    <name evidence="14" type="ORF">DYB32_001003</name>
</gene>